<evidence type="ECO:0000313" key="7">
    <source>
        <dbReference type="Proteomes" id="UP000567922"/>
    </source>
</evidence>
<evidence type="ECO:0000256" key="3">
    <source>
        <dbReference type="ARBA" id="ARBA00022679"/>
    </source>
</evidence>
<protein>
    <submittedName>
        <fullName evidence="6">Putative hemolysin</fullName>
    </submittedName>
</protein>
<keyword evidence="5" id="KW-0012">Acyltransferase</keyword>
<sequence length="282" mass="30823">MTTSSVLIPAPAVRRDIAPNGPKGPRYSLVLSTDRADIRAVQTLRYEIFRSEPGFSDSIGEDGRDADRFDEFCDHLLVRDESNGEIIGCYRMLPPEAAHAAGGYYTSTEFRLTGFDGIMPSTVEMGRACVHPEHRNGAVLSLMWAGILQYLTLTGNAWVLGCVSVPVQFSPGDVPGANVRAVRDVLHARHRCPPPMDAHPFRPVVLDGRGLDEIAAPERVRMPPLLRGYLRLGARICGEPAYDPAFGVADFVTVLGVRHANQRYLERLRSAATSSSAPGDNR</sequence>
<keyword evidence="3" id="KW-0808">Transferase</keyword>
<dbReference type="SUPFAM" id="SSF55729">
    <property type="entry name" value="Acyl-CoA N-acyltransferases (Nat)"/>
    <property type="match status" value="1"/>
</dbReference>
<keyword evidence="4" id="KW-0443">Lipid metabolism</keyword>
<proteinExistence type="predicted"/>
<comment type="caution">
    <text evidence="6">The sequence shown here is derived from an EMBL/GenBank/DDBJ whole genome shotgun (WGS) entry which is preliminary data.</text>
</comment>
<dbReference type="PANTHER" id="PTHR37323:SF1">
    <property type="entry name" value="L-ORNITHINE N(ALPHA)-ACYLTRANSFERASE"/>
    <property type="match status" value="1"/>
</dbReference>
<accession>A0A839RJL8</accession>
<dbReference type="InterPro" id="IPR052351">
    <property type="entry name" value="Ornithine_N-alpha-AT"/>
</dbReference>
<organism evidence="6 7">
    <name type="scientific">Hoyosella altamirensis</name>
    <dbReference type="NCBI Taxonomy" id="616997"/>
    <lineage>
        <taxon>Bacteria</taxon>
        <taxon>Bacillati</taxon>
        <taxon>Actinomycetota</taxon>
        <taxon>Actinomycetes</taxon>
        <taxon>Mycobacteriales</taxon>
        <taxon>Hoyosellaceae</taxon>
        <taxon>Hoyosella</taxon>
    </lineage>
</organism>
<dbReference type="GO" id="GO:0006629">
    <property type="term" value="P:lipid metabolic process"/>
    <property type="evidence" value="ECO:0007669"/>
    <property type="project" value="UniProtKB-KW"/>
</dbReference>
<keyword evidence="2" id="KW-0444">Lipid biosynthesis</keyword>
<dbReference type="OrthoDB" id="9787072at2"/>
<evidence type="ECO:0000256" key="5">
    <source>
        <dbReference type="ARBA" id="ARBA00023315"/>
    </source>
</evidence>
<evidence type="ECO:0000313" key="6">
    <source>
        <dbReference type="EMBL" id="MBB3036201.1"/>
    </source>
</evidence>
<dbReference type="Proteomes" id="UP000567922">
    <property type="component" value="Unassembled WGS sequence"/>
</dbReference>
<dbReference type="Gene3D" id="3.40.630.30">
    <property type="match status" value="1"/>
</dbReference>
<keyword evidence="7" id="KW-1185">Reference proteome</keyword>
<evidence type="ECO:0000256" key="2">
    <source>
        <dbReference type="ARBA" id="ARBA00022516"/>
    </source>
</evidence>
<dbReference type="InterPro" id="IPR016181">
    <property type="entry name" value="Acyl_CoA_acyltransferase"/>
</dbReference>
<dbReference type="PANTHER" id="PTHR37323">
    <property type="entry name" value="GCN5-RELATED N-ACETYLTRANSFERASE"/>
    <property type="match status" value="1"/>
</dbReference>
<comment type="pathway">
    <text evidence="1">Lipid metabolism.</text>
</comment>
<dbReference type="RefSeq" id="WP_064440131.1">
    <property type="nucleotide sequence ID" value="NZ_BDDI01000007.1"/>
</dbReference>
<evidence type="ECO:0000256" key="4">
    <source>
        <dbReference type="ARBA" id="ARBA00023098"/>
    </source>
</evidence>
<dbReference type="EMBL" id="JACHWS010000001">
    <property type="protein sequence ID" value="MBB3036201.1"/>
    <property type="molecule type" value="Genomic_DNA"/>
</dbReference>
<gene>
    <name evidence="6" type="ORF">FHU29_000635</name>
</gene>
<dbReference type="Pfam" id="PF13444">
    <property type="entry name" value="Acetyltransf_5"/>
    <property type="match status" value="1"/>
</dbReference>
<dbReference type="AlphaFoldDB" id="A0A839RJL8"/>
<reference evidence="6 7" key="1">
    <citation type="submission" date="2020-08" db="EMBL/GenBank/DDBJ databases">
        <title>Sequencing the genomes of 1000 actinobacteria strains.</title>
        <authorList>
            <person name="Klenk H.-P."/>
        </authorList>
    </citation>
    <scope>NUCLEOTIDE SEQUENCE [LARGE SCALE GENOMIC DNA]</scope>
    <source>
        <strain evidence="6 7">DSM 45258</strain>
    </source>
</reference>
<dbReference type="GO" id="GO:0016746">
    <property type="term" value="F:acyltransferase activity"/>
    <property type="evidence" value="ECO:0007669"/>
    <property type="project" value="UniProtKB-KW"/>
</dbReference>
<name>A0A839RJL8_9ACTN</name>
<evidence type="ECO:0000256" key="1">
    <source>
        <dbReference type="ARBA" id="ARBA00005189"/>
    </source>
</evidence>